<organism evidence="13">
    <name type="scientific">Bipalium kewense</name>
    <dbReference type="NCBI Taxonomy" id="66750"/>
    <lineage>
        <taxon>Eukaryota</taxon>
        <taxon>Metazoa</taxon>
        <taxon>Spiralia</taxon>
        <taxon>Lophotrochozoa</taxon>
        <taxon>Platyhelminthes</taxon>
        <taxon>Rhabditophora</taxon>
        <taxon>Seriata</taxon>
        <taxon>Tricladida</taxon>
        <taxon>Continenticola</taxon>
        <taxon>Geoplanoidea</taxon>
        <taxon>Geoplanidae</taxon>
        <taxon>Bipaliinae</taxon>
        <taxon>Bipalium</taxon>
    </lineage>
</organism>
<evidence type="ECO:0000256" key="7">
    <source>
        <dbReference type="ARBA" id="ARBA00022989"/>
    </source>
</evidence>
<dbReference type="CTD" id="4508"/>
<dbReference type="Gene3D" id="1.20.120.220">
    <property type="entry name" value="ATP synthase, F0 complex, subunit A"/>
    <property type="match status" value="1"/>
</dbReference>
<feature type="transmembrane region" description="Helical" evidence="12">
    <location>
        <begin position="166"/>
        <end position="186"/>
    </location>
</feature>
<keyword evidence="7 12" id="KW-1133">Transmembrane helix</keyword>
<dbReference type="PANTHER" id="PTHR11410:SF0">
    <property type="entry name" value="ATP SYNTHASE SUBUNIT A"/>
    <property type="match status" value="1"/>
</dbReference>
<comment type="similarity">
    <text evidence="2">Belongs to the ATPase A chain family.</text>
</comment>
<dbReference type="Pfam" id="PF00119">
    <property type="entry name" value="ATP-synt_A"/>
    <property type="match status" value="1"/>
</dbReference>
<geneLocation type="mitochondrion" evidence="13"/>
<protein>
    <recommendedName>
        <fullName evidence="11">ATP synthase subunit a</fullName>
    </recommendedName>
</protein>
<evidence type="ECO:0000256" key="4">
    <source>
        <dbReference type="ARBA" id="ARBA00022547"/>
    </source>
</evidence>
<evidence type="ECO:0000256" key="2">
    <source>
        <dbReference type="ARBA" id="ARBA00006810"/>
    </source>
</evidence>
<keyword evidence="5 12" id="KW-0812">Transmembrane</keyword>
<proteinExistence type="inferred from homology"/>
<keyword evidence="10" id="KW-0066">ATP synthesis</keyword>
<dbReference type="GO" id="GO:0045259">
    <property type="term" value="C:proton-transporting ATP synthase complex"/>
    <property type="evidence" value="ECO:0007669"/>
    <property type="project" value="UniProtKB-KW"/>
</dbReference>
<dbReference type="GO" id="GO:0005743">
    <property type="term" value="C:mitochondrial inner membrane"/>
    <property type="evidence" value="ECO:0007669"/>
    <property type="project" value="UniProtKB-SubCell"/>
</dbReference>
<sequence length="222" mass="25812">MLLDIFSSLDYCFSNLKFLNNMSVSWVFVVIIVVCLVQGYFFSFHNAFSYIFLNGAWINKKNGMLFIFFIFVIIFSFLFFQNVLGLFPYTFSITSHIVFNFILALEVWFMIIFYGLLNNFLGFFSHFSPFGSPFVLSNFLNLIEIVSLCIRSLTLSLRLSVNISTGHIFLGLVSSWLLICSSVLVWNISFFCFVGYFFFELFVCFIQALVFSLLLVQYLDEV</sequence>
<evidence type="ECO:0000256" key="10">
    <source>
        <dbReference type="ARBA" id="ARBA00023310"/>
    </source>
</evidence>
<feature type="transmembrane region" description="Helical" evidence="12">
    <location>
        <begin position="65"/>
        <end position="91"/>
    </location>
</feature>
<comment type="subcellular location">
    <subcellularLocation>
        <location evidence="1">Membrane</location>
        <topology evidence="1">Multi-pass membrane protein</topology>
    </subcellularLocation>
    <subcellularLocation>
        <location evidence="11">Mitochondrion inner membrane</location>
        <topology evidence="11">Multi-pass membrane protein</topology>
    </subcellularLocation>
</comment>
<feature type="transmembrane region" description="Helical" evidence="12">
    <location>
        <begin position="133"/>
        <end position="154"/>
    </location>
</feature>
<dbReference type="AlphaFoldDB" id="A0A649UCH9"/>
<feature type="transmembrane region" description="Helical" evidence="12">
    <location>
        <begin position="193"/>
        <end position="219"/>
    </location>
</feature>
<evidence type="ECO:0000256" key="6">
    <source>
        <dbReference type="ARBA" id="ARBA00022781"/>
    </source>
</evidence>
<dbReference type="InterPro" id="IPR045083">
    <property type="entry name" value="ATP_synth_F0_asu_bact/mt"/>
</dbReference>
<dbReference type="NCBIfam" id="TIGR01131">
    <property type="entry name" value="ATP_synt_6_or_A"/>
    <property type="match status" value="1"/>
</dbReference>
<keyword evidence="8" id="KW-0406">Ion transport</keyword>
<dbReference type="PRINTS" id="PR00123">
    <property type="entry name" value="ATPASEA"/>
</dbReference>
<dbReference type="InterPro" id="IPR000568">
    <property type="entry name" value="ATP_synth_F0_asu"/>
</dbReference>
<keyword evidence="4" id="KW-0138">CF(0)</keyword>
<dbReference type="GO" id="GO:0046933">
    <property type="term" value="F:proton-transporting ATP synthase activity, rotational mechanism"/>
    <property type="evidence" value="ECO:0007669"/>
    <property type="project" value="TreeGrafter"/>
</dbReference>
<dbReference type="PROSITE" id="PS00449">
    <property type="entry name" value="ATPASE_A"/>
    <property type="match status" value="1"/>
</dbReference>
<feature type="transmembrane region" description="Helical" evidence="12">
    <location>
        <begin position="26"/>
        <end position="53"/>
    </location>
</feature>
<reference evidence="13" key="1">
    <citation type="journal article" date="2019" name="Mitochondrial DNA Part B Resour">
        <title>Complete mitogenome of the giant invasive hammerhead flatworm Bipalium kewense.</title>
        <authorList>
            <person name="Gastineau R."/>
            <person name="Justine J.-L."/>
            <person name="Lemieux C."/>
            <person name="Turmel M."/>
            <person name="Witkowski A."/>
        </authorList>
    </citation>
    <scope>NUCLEOTIDE SEQUENCE</scope>
</reference>
<evidence type="ECO:0000256" key="11">
    <source>
        <dbReference type="RuleBase" id="RU004450"/>
    </source>
</evidence>
<dbReference type="RefSeq" id="YP_009711068.1">
    <property type="nucleotide sequence ID" value="NC_045216.1"/>
</dbReference>
<accession>A0A649UCH9</accession>
<keyword evidence="6" id="KW-0375">Hydrogen ion transport</keyword>
<feature type="transmembrane region" description="Helical" evidence="12">
    <location>
        <begin position="97"/>
        <end position="121"/>
    </location>
</feature>
<evidence type="ECO:0000256" key="9">
    <source>
        <dbReference type="ARBA" id="ARBA00023136"/>
    </source>
</evidence>
<evidence type="ECO:0000313" key="13">
    <source>
        <dbReference type="EMBL" id="QGI24378.1"/>
    </source>
</evidence>
<dbReference type="EMBL" id="MK455837">
    <property type="protein sequence ID" value="QGI24378.1"/>
    <property type="molecule type" value="Genomic_DNA"/>
</dbReference>
<dbReference type="CDD" id="cd00310">
    <property type="entry name" value="ATP-synt_Fo_a_6"/>
    <property type="match status" value="1"/>
</dbReference>
<dbReference type="InterPro" id="IPR023011">
    <property type="entry name" value="ATP_synth_F0_asu_AS"/>
</dbReference>
<keyword evidence="9 12" id="KW-0472">Membrane</keyword>
<evidence type="ECO:0000256" key="3">
    <source>
        <dbReference type="ARBA" id="ARBA00022448"/>
    </source>
</evidence>
<dbReference type="SUPFAM" id="SSF81336">
    <property type="entry name" value="F1F0 ATP synthase subunit A"/>
    <property type="match status" value="1"/>
</dbReference>
<gene>
    <name evidence="13" type="primary">ATP6</name>
</gene>
<keyword evidence="3" id="KW-0813">Transport</keyword>
<evidence type="ECO:0000256" key="5">
    <source>
        <dbReference type="ARBA" id="ARBA00022692"/>
    </source>
</evidence>
<keyword evidence="13" id="KW-0496">Mitochondrion</keyword>
<dbReference type="GeneID" id="42438711"/>
<evidence type="ECO:0000256" key="8">
    <source>
        <dbReference type="ARBA" id="ARBA00023065"/>
    </source>
</evidence>
<dbReference type="PANTHER" id="PTHR11410">
    <property type="entry name" value="ATP SYNTHASE SUBUNIT A"/>
    <property type="match status" value="1"/>
</dbReference>
<evidence type="ECO:0000256" key="12">
    <source>
        <dbReference type="SAM" id="Phobius"/>
    </source>
</evidence>
<dbReference type="InterPro" id="IPR035908">
    <property type="entry name" value="F0_ATP_A_sf"/>
</dbReference>
<evidence type="ECO:0000256" key="1">
    <source>
        <dbReference type="ARBA" id="ARBA00004141"/>
    </source>
</evidence>
<name>A0A649UCH9_9PLAT</name>